<evidence type="ECO:0000313" key="14">
    <source>
        <dbReference type="EMBL" id="PIZ63547.1"/>
    </source>
</evidence>
<dbReference type="GO" id="GO:0051991">
    <property type="term" value="F:UDP-N-acetyl-D-glucosamine:N-acetylmuramoyl-L-alanyl-D-glutamyl-meso-2,6-diaminopimelyl-D-alanyl-D-alanine-diphosphoundecaprenol 4-beta-N-acetylglucosaminlytransferase activity"/>
    <property type="evidence" value="ECO:0007669"/>
    <property type="project" value="RHEA"/>
</dbReference>
<dbReference type="AlphaFoldDB" id="A0A2M7U0E9"/>
<keyword evidence="1 10" id="KW-1003">Cell membrane</keyword>
<dbReference type="EC" id="2.4.1.227" evidence="10"/>
<keyword evidence="5 10" id="KW-0133">Cell shape</keyword>
<evidence type="ECO:0000256" key="7">
    <source>
        <dbReference type="ARBA" id="ARBA00023136"/>
    </source>
</evidence>
<evidence type="ECO:0000256" key="10">
    <source>
        <dbReference type="HAMAP-Rule" id="MF_00033"/>
    </source>
</evidence>
<dbReference type="InterPro" id="IPR006009">
    <property type="entry name" value="GlcNAc_MurG"/>
</dbReference>
<evidence type="ECO:0000256" key="3">
    <source>
        <dbReference type="ARBA" id="ARBA00022676"/>
    </source>
</evidence>
<keyword evidence="11" id="KW-1133">Transmembrane helix</keyword>
<protein>
    <recommendedName>
        <fullName evidence="10">UDP-N-acetylglucosamine--N-acetylmuramyl-(pentapeptide) pyrophosphoryl-undecaprenol N-acetylglucosamine transferase</fullName>
        <ecNumber evidence="10">2.4.1.227</ecNumber>
    </recommendedName>
    <alternativeName>
        <fullName evidence="10">Undecaprenyl-PP-MurNAc-pentapeptide-UDPGlcNAc GlcNAc transferase</fullName>
    </alternativeName>
</protein>
<feature type="binding site" evidence="10">
    <location>
        <position position="306"/>
    </location>
    <ligand>
        <name>UDP-N-acetyl-alpha-D-glucosamine</name>
        <dbReference type="ChEBI" id="CHEBI:57705"/>
    </ligand>
</feature>
<keyword evidence="8 10" id="KW-0131">Cell cycle</keyword>
<dbReference type="InterPro" id="IPR004276">
    <property type="entry name" value="GlycoTrans_28_N"/>
</dbReference>
<dbReference type="SUPFAM" id="SSF53756">
    <property type="entry name" value="UDP-Glycosyltransferase/glycogen phosphorylase"/>
    <property type="match status" value="1"/>
</dbReference>
<accession>A0A2M7U0E9</accession>
<keyword evidence="2 10" id="KW-0132">Cell division</keyword>
<dbReference type="GO" id="GO:0071555">
    <property type="term" value="P:cell wall organization"/>
    <property type="evidence" value="ECO:0007669"/>
    <property type="project" value="UniProtKB-KW"/>
</dbReference>
<dbReference type="CDD" id="cd03785">
    <property type="entry name" value="GT28_MurG"/>
    <property type="match status" value="1"/>
</dbReference>
<dbReference type="Gene3D" id="3.40.50.2000">
    <property type="entry name" value="Glycogen Phosphorylase B"/>
    <property type="match status" value="2"/>
</dbReference>
<dbReference type="Pfam" id="PF03033">
    <property type="entry name" value="Glyco_transf_28"/>
    <property type="match status" value="1"/>
</dbReference>
<evidence type="ECO:0000256" key="11">
    <source>
        <dbReference type="SAM" id="Phobius"/>
    </source>
</evidence>
<feature type="transmembrane region" description="Helical" evidence="11">
    <location>
        <begin position="103"/>
        <end position="128"/>
    </location>
</feature>
<reference evidence="15" key="1">
    <citation type="submission" date="2017-09" db="EMBL/GenBank/DDBJ databases">
        <title>Depth-based differentiation of microbial function through sediment-hosted aquifers and enrichment of novel symbionts in the deep terrestrial subsurface.</title>
        <authorList>
            <person name="Probst A.J."/>
            <person name="Ladd B."/>
            <person name="Jarett J.K."/>
            <person name="Geller-Mcgrath D.E."/>
            <person name="Sieber C.M.K."/>
            <person name="Emerson J.B."/>
            <person name="Anantharaman K."/>
            <person name="Thomas B.C."/>
            <person name="Malmstrom R."/>
            <person name="Stieglmeier M."/>
            <person name="Klingl A."/>
            <person name="Woyke T."/>
            <person name="Ryan C.M."/>
            <person name="Banfield J.F."/>
        </authorList>
    </citation>
    <scope>NUCLEOTIDE SEQUENCE [LARGE SCALE GENOMIC DNA]</scope>
</reference>
<gene>
    <name evidence="10" type="primary">murG</name>
    <name evidence="14" type="ORF">COY16_01825</name>
</gene>
<dbReference type="GO" id="GO:0050511">
    <property type="term" value="F:undecaprenyldiphospho-muramoylpentapeptide beta-N-acetylglucosaminyltransferase activity"/>
    <property type="evidence" value="ECO:0007669"/>
    <property type="project" value="UniProtKB-UniRule"/>
</dbReference>
<dbReference type="GO" id="GO:0005975">
    <property type="term" value="P:carbohydrate metabolic process"/>
    <property type="evidence" value="ECO:0007669"/>
    <property type="project" value="InterPro"/>
</dbReference>
<comment type="caution">
    <text evidence="10">Lacks conserved residue(s) required for the propagation of feature annotation.</text>
</comment>
<proteinExistence type="inferred from homology"/>
<dbReference type="EMBL" id="PFOB01000019">
    <property type="protein sequence ID" value="PIZ63547.1"/>
    <property type="molecule type" value="Genomic_DNA"/>
</dbReference>
<keyword evidence="11" id="KW-0812">Transmembrane</keyword>
<evidence type="ECO:0000256" key="9">
    <source>
        <dbReference type="ARBA" id="ARBA00023316"/>
    </source>
</evidence>
<dbReference type="GO" id="GO:0009252">
    <property type="term" value="P:peptidoglycan biosynthetic process"/>
    <property type="evidence" value="ECO:0007669"/>
    <property type="project" value="UniProtKB-UniRule"/>
</dbReference>
<evidence type="ECO:0000256" key="4">
    <source>
        <dbReference type="ARBA" id="ARBA00022679"/>
    </source>
</evidence>
<evidence type="ECO:0000256" key="6">
    <source>
        <dbReference type="ARBA" id="ARBA00022984"/>
    </source>
</evidence>
<feature type="domain" description="Glycosyl transferase family 28 C-terminal" evidence="13">
    <location>
        <begin position="193"/>
        <end position="351"/>
    </location>
</feature>
<evidence type="ECO:0000256" key="8">
    <source>
        <dbReference type="ARBA" id="ARBA00023306"/>
    </source>
</evidence>
<evidence type="ECO:0000256" key="5">
    <source>
        <dbReference type="ARBA" id="ARBA00022960"/>
    </source>
</evidence>
<sequence>MHAIKKIIITGGHPAPALAIIDQLKKDHPPVEIVFVGRKYNNAQEKSESFEYQEINKRSIQFINLDAGRVTRVFSLQSLLNILRIPFGFVHALVILMQQKPNVILTFGGYLSLPMAFIGYLFGIPVYIHEQTIRPGSANKIISYLAKKIFISFEQSIKFFPSDKSILTGNPVRTSIFEDNHGTIVRDESVPCIYITGGSLGSHAINILFENIVPKLLEKYCIVHQTGNVEAYGDFNLLNDLKKSLPSNLQKRYILKTHISNEDIGAVYKAADLVVGRSGANTCFELVALHKPALLIPLPWSAYDEQQKQAALLSSFGAAELFDQYDSSMDLLELIYKMMDNIKVYEEAYQKISGIYKSDAVSRIITEIFS</sequence>
<name>A0A2M7U0E9_9BACT</name>
<comment type="catalytic activity">
    <reaction evidence="10">
        <text>di-trans,octa-cis-undecaprenyl diphospho-N-acetyl-alpha-D-muramoyl-L-alanyl-D-glutamyl-meso-2,6-diaminopimeloyl-D-alanyl-D-alanine + UDP-N-acetyl-alpha-D-glucosamine = di-trans,octa-cis-undecaprenyl diphospho-[N-acetyl-alpha-D-glucosaminyl-(1-&gt;4)]-N-acetyl-alpha-D-muramoyl-L-alanyl-D-glutamyl-meso-2,6-diaminopimeloyl-D-alanyl-D-alanine + UDP + H(+)</text>
        <dbReference type="Rhea" id="RHEA:31227"/>
        <dbReference type="ChEBI" id="CHEBI:15378"/>
        <dbReference type="ChEBI" id="CHEBI:57705"/>
        <dbReference type="ChEBI" id="CHEBI:58223"/>
        <dbReference type="ChEBI" id="CHEBI:61387"/>
        <dbReference type="ChEBI" id="CHEBI:61388"/>
        <dbReference type="EC" id="2.4.1.227"/>
    </reaction>
</comment>
<keyword evidence="9 10" id="KW-0961">Cell wall biogenesis/degradation</keyword>
<feature type="binding site" evidence="10">
    <location>
        <position position="199"/>
    </location>
    <ligand>
        <name>UDP-N-acetyl-alpha-D-glucosamine</name>
        <dbReference type="ChEBI" id="CHEBI:57705"/>
    </ligand>
</feature>
<organism evidence="14 15">
    <name type="scientific">Candidatus Roizmanbacteria bacterium CG_4_10_14_0_2_um_filter_39_13</name>
    <dbReference type="NCBI Taxonomy" id="1974825"/>
    <lineage>
        <taxon>Bacteria</taxon>
        <taxon>Candidatus Roizmaniibacteriota</taxon>
    </lineage>
</organism>
<feature type="binding site" evidence="10">
    <location>
        <begin position="10"/>
        <end position="12"/>
    </location>
    <ligand>
        <name>UDP-N-acetyl-alpha-D-glucosamine</name>
        <dbReference type="ChEBI" id="CHEBI:57705"/>
    </ligand>
</feature>
<dbReference type="Proteomes" id="UP000228503">
    <property type="component" value="Unassembled WGS sequence"/>
</dbReference>
<dbReference type="GO" id="GO:0008360">
    <property type="term" value="P:regulation of cell shape"/>
    <property type="evidence" value="ECO:0007669"/>
    <property type="project" value="UniProtKB-KW"/>
</dbReference>
<evidence type="ECO:0000256" key="2">
    <source>
        <dbReference type="ARBA" id="ARBA00022618"/>
    </source>
</evidence>
<keyword evidence="4 10" id="KW-0808">Transferase</keyword>
<dbReference type="GO" id="GO:0051301">
    <property type="term" value="P:cell division"/>
    <property type="evidence" value="ECO:0007669"/>
    <property type="project" value="UniProtKB-KW"/>
</dbReference>
<comment type="subcellular location">
    <subcellularLocation>
        <location evidence="10">Cell membrane</location>
        <topology evidence="10">Peripheral membrane protein</topology>
        <orientation evidence="10">Cytoplasmic side</orientation>
    </subcellularLocation>
</comment>
<keyword evidence="7 10" id="KW-0472">Membrane</keyword>
<feature type="domain" description="Glycosyltransferase family 28 N-terminal" evidence="12">
    <location>
        <begin position="10"/>
        <end position="151"/>
    </location>
</feature>
<comment type="caution">
    <text evidence="14">The sequence shown here is derived from an EMBL/GenBank/DDBJ whole genome shotgun (WGS) entry which is preliminary data.</text>
</comment>
<keyword evidence="6 10" id="KW-0573">Peptidoglycan synthesis</keyword>
<evidence type="ECO:0000259" key="12">
    <source>
        <dbReference type="Pfam" id="PF03033"/>
    </source>
</evidence>
<feature type="binding site" evidence="10">
    <location>
        <position position="173"/>
    </location>
    <ligand>
        <name>UDP-N-acetyl-alpha-D-glucosamine</name>
        <dbReference type="ChEBI" id="CHEBI:57705"/>
    </ligand>
</feature>
<dbReference type="HAMAP" id="MF_00033">
    <property type="entry name" value="MurG"/>
    <property type="match status" value="1"/>
</dbReference>
<evidence type="ECO:0000256" key="1">
    <source>
        <dbReference type="ARBA" id="ARBA00022475"/>
    </source>
</evidence>
<dbReference type="GO" id="GO:0005886">
    <property type="term" value="C:plasma membrane"/>
    <property type="evidence" value="ECO:0007669"/>
    <property type="project" value="UniProtKB-SubCell"/>
</dbReference>
<evidence type="ECO:0000259" key="13">
    <source>
        <dbReference type="Pfam" id="PF04101"/>
    </source>
</evidence>
<evidence type="ECO:0000313" key="15">
    <source>
        <dbReference type="Proteomes" id="UP000228503"/>
    </source>
</evidence>
<comment type="pathway">
    <text evidence="10">Cell wall biogenesis; peptidoglycan biosynthesis.</text>
</comment>
<keyword evidence="3 10" id="KW-0328">Glycosyltransferase</keyword>
<dbReference type="InterPro" id="IPR007235">
    <property type="entry name" value="Glyco_trans_28_C"/>
</dbReference>
<dbReference type="Pfam" id="PF04101">
    <property type="entry name" value="Glyco_tran_28_C"/>
    <property type="match status" value="1"/>
</dbReference>
<dbReference type="PANTHER" id="PTHR21015:SF22">
    <property type="entry name" value="GLYCOSYLTRANSFERASE"/>
    <property type="match status" value="1"/>
</dbReference>
<dbReference type="PANTHER" id="PTHR21015">
    <property type="entry name" value="UDP-N-ACETYLGLUCOSAMINE--N-ACETYLMURAMYL-(PENTAPEPTIDE) PYROPHOSPHORYL-UNDECAPRENOL N-ACETYLGLUCOSAMINE TRANSFERASE 1"/>
    <property type="match status" value="1"/>
</dbReference>
<comment type="function">
    <text evidence="10">Cell wall formation. Catalyzes the transfer of a GlcNAc subunit on undecaprenyl-pyrophosphoryl-MurNAc-pentapeptide (lipid intermediate I) to form undecaprenyl-pyrophosphoryl-MurNAc-(pentapeptide)GlcNAc (lipid intermediate II).</text>
</comment>
<dbReference type="UniPathway" id="UPA00219"/>
<comment type="similarity">
    <text evidence="10">Belongs to the glycosyltransferase 28 family. MurG subfamily.</text>
</comment>